<dbReference type="Pfam" id="PF18044">
    <property type="entry name" value="zf-CCCH_4"/>
    <property type="match status" value="1"/>
</dbReference>
<dbReference type="OrthoDB" id="411372at2759"/>
<dbReference type="PANTHER" id="PTHR11224:SF10">
    <property type="entry name" value="IP09428P-RELATED"/>
    <property type="match status" value="1"/>
</dbReference>
<feature type="domain" description="C3H1-type" evidence="6">
    <location>
        <begin position="84"/>
        <end position="110"/>
    </location>
</feature>
<organism evidence="7 8">
    <name type="scientific">Saccharata proteae CBS 121410</name>
    <dbReference type="NCBI Taxonomy" id="1314787"/>
    <lineage>
        <taxon>Eukaryota</taxon>
        <taxon>Fungi</taxon>
        <taxon>Dikarya</taxon>
        <taxon>Ascomycota</taxon>
        <taxon>Pezizomycotina</taxon>
        <taxon>Dothideomycetes</taxon>
        <taxon>Dothideomycetes incertae sedis</taxon>
        <taxon>Botryosphaeriales</taxon>
        <taxon>Saccharataceae</taxon>
        <taxon>Saccharata</taxon>
    </lineage>
</organism>
<gene>
    <name evidence="7" type="ORF">K490DRAFT_39291</name>
</gene>
<keyword evidence="2" id="KW-0677">Repeat</keyword>
<dbReference type="Pfam" id="PF00642">
    <property type="entry name" value="zf-CCCH"/>
    <property type="match status" value="1"/>
</dbReference>
<evidence type="ECO:0000313" key="8">
    <source>
        <dbReference type="Proteomes" id="UP000799776"/>
    </source>
</evidence>
<feature type="region of interest" description="Disordered" evidence="5">
    <location>
        <begin position="378"/>
        <end position="437"/>
    </location>
</feature>
<evidence type="ECO:0000256" key="3">
    <source>
        <dbReference type="ARBA" id="ARBA00022771"/>
    </source>
</evidence>
<dbReference type="InterPro" id="IPR036855">
    <property type="entry name" value="Znf_CCCH_sf"/>
</dbReference>
<comment type="caution">
    <text evidence="7">The sequence shown here is derived from an EMBL/GenBank/DDBJ whole genome shotgun (WGS) entry which is preliminary data.</text>
</comment>
<feature type="compositionally biased region" description="Low complexity" evidence="5">
    <location>
        <begin position="500"/>
        <end position="511"/>
    </location>
</feature>
<evidence type="ECO:0000313" key="7">
    <source>
        <dbReference type="EMBL" id="KAF2088525.1"/>
    </source>
</evidence>
<feature type="compositionally biased region" description="Basic and acidic residues" evidence="5">
    <location>
        <begin position="378"/>
        <end position="388"/>
    </location>
</feature>
<feature type="region of interest" description="Disordered" evidence="5">
    <location>
        <begin position="463"/>
        <end position="602"/>
    </location>
</feature>
<keyword evidence="8" id="KW-1185">Reference proteome</keyword>
<proteinExistence type="predicted"/>
<keyword evidence="4" id="KW-0862">Zinc</keyword>
<evidence type="ECO:0000256" key="5">
    <source>
        <dbReference type="SAM" id="MobiDB-lite"/>
    </source>
</evidence>
<dbReference type="AlphaFoldDB" id="A0A9P4HUY5"/>
<dbReference type="PANTHER" id="PTHR11224">
    <property type="entry name" value="MAKORIN-RELATED"/>
    <property type="match status" value="1"/>
</dbReference>
<feature type="compositionally biased region" description="Acidic residues" evidence="5">
    <location>
        <begin position="555"/>
        <end position="568"/>
    </location>
</feature>
<dbReference type="Gene3D" id="4.10.1000.10">
    <property type="entry name" value="Zinc finger, CCCH-type"/>
    <property type="match status" value="1"/>
</dbReference>
<feature type="compositionally biased region" description="Polar residues" evidence="5">
    <location>
        <begin position="401"/>
        <end position="416"/>
    </location>
</feature>
<dbReference type="EMBL" id="ML978716">
    <property type="protein sequence ID" value="KAF2088525.1"/>
    <property type="molecule type" value="Genomic_DNA"/>
</dbReference>
<dbReference type="InterPro" id="IPR045072">
    <property type="entry name" value="MKRN-like"/>
</dbReference>
<name>A0A9P4HUY5_9PEZI</name>
<dbReference type="Proteomes" id="UP000799776">
    <property type="component" value="Unassembled WGS sequence"/>
</dbReference>
<dbReference type="GO" id="GO:0000209">
    <property type="term" value="P:protein polyubiquitination"/>
    <property type="evidence" value="ECO:0007669"/>
    <property type="project" value="InterPro"/>
</dbReference>
<feature type="compositionally biased region" description="Polar residues" evidence="5">
    <location>
        <begin position="518"/>
        <end position="535"/>
    </location>
</feature>
<feature type="compositionally biased region" description="Polar residues" evidence="5">
    <location>
        <begin position="477"/>
        <end position="498"/>
    </location>
</feature>
<evidence type="ECO:0000259" key="6">
    <source>
        <dbReference type="SMART" id="SM00356"/>
    </source>
</evidence>
<reference evidence="7" key="1">
    <citation type="journal article" date="2020" name="Stud. Mycol.">
        <title>101 Dothideomycetes genomes: a test case for predicting lifestyles and emergence of pathogens.</title>
        <authorList>
            <person name="Haridas S."/>
            <person name="Albert R."/>
            <person name="Binder M."/>
            <person name="Bloem J."/>
            <person name="Labutti K."/>
            <person name="Salamov A."/>
            <person name="Andreopoulos B."/>
            <person name="Baker S."/>
            <person name="Barry K."/>
            <person name="Bills G."/>
            <person name="Bluhm B."/>
            <person name="Cannon C."/>
            <person name="Castanera R."/>
            <person name="Culley D."/>
            <person name="Daum C."/>
            <person name="Ezra D."/>
            <person name="Gonzalez J."/>
            <person name="Henrissat B."/>
            <person name="Kuo A."/>
            <person name="Liang C."/>
            <person name="Lipzen A."/>
            <person name="Lutzoni F."/>
            <person name="Magnuson J."/>
            <person name="Mondo S."/>
            <person name="Nolan M."/>
            <person name="Ohm R."/>
            <person name="Pangilinan J."/>
            <person name="Park H.-J."/>
            <person name="Ramirez L."/>
            <person name="Alfaro M."/>
            <person name="Sun H."/>
            <person name="Tritt A."/>
            <person name="Yoshinaga Y."/>
            <person name="Zwiers L.-H."/>
            <person name="Turgeon B."/>
            <person name="Goodwin S."/>
            <person name="Spatafora J."/>
            <person name="Crous P."/>
            <person name="Grigoriev I."/>
        </authorList>
    </citation>
    <scope>NUCLEOTIDE SEQUENCE</scope>
    <source>
        <strain evidence="7">CBS 121410</strain>
    </source>
</reference>
<evidence type="ECO:0000256" key="1">
    <source>
        <dbReference type="ARBA" id="ARBA00022723"/>
    </source>
</evidence>
<dbReference type="SMART" id="SM00356">
    <property type="entry name" value="ZnF_C3H1"/>
    <property type="match status" value="2"/>
</dbReference>
<protein>
    <recommendedName>
        <fullName evidence="6">C3H1-type domain-containing protein</fullName>
    </recommendedName>
</protein>
<keyword evidence="3" id="KW-0863">Zinc-finger</keyword>
<keyword evidence="1" id="KW-0479">Metal-binding</keyword>
<sequence length="602" mass="63205">MASAFPPPFAPTNGANGNRIPQRHSRDFGGPHGSNGAIPGAPNGGGPAPGAPVPIHNRMGNGHGQHVRGMSGFDGPRSPPSTKSTSHVPCKFFRQGVCQAGKACPFLHSTEPATDTAPCKYFQKGNCKFGAKCALAHILPDGRTVNRPGGMGMGRHAFGARHGGPPPNTSLISMQAHMAGPGGPHPYPFAGPDDSYGPGKPYYEMIPTIDATFTSHPGSTYGSPPNDGRLPTSPIQKGLSVLDAPLPASFDSQGISHMARYGPIAASVPSRFGLESSPPSSYQSKPAESSALRNLHSSAFGNGVRNELASSPPVNEEPAGRRIMHSERFSKPKMMSASLGTRAPMGADDWDENFAFEEDLVPNSLHELLTPQEKMRRFSRAGDDDHSLNHRASLSGLGTPGDSSSKIGSPLASSPSRFGPLCSRTHKPNDEMSSSPGASVFGHVGSPLRNSAFNAGLSPSLRAISDRRPGSGDVSPFLSSPPRQASMSMISQQLQRTRLSSRASETAETASPLPGLTRLTSSERIGTAPGSTARPTLSGMDRAVSSSSIGRERIEEEEQGLFDMEEDEAKAGANKRYSGGAWGLPIGSKRERKEGSPWGNGT</sequence>
<feature type="compositionally biased region" description="Pro residues" evidence="5">
    <location>
        <begin position="1"/>
        <end position="10"/>
    </location>
</feature>
<evidence type="ECO:0000256" key="2">
    <source>
        <dbReference type="ARBA" id="ARBA00022737"/>
    </source>
</evidence>
<dbReference type="InterPro" id="IPR041367">
    <property type="entry name" value="Znf-CCCH_4"/>
</dbReference>
<dbReference type="GO" id="GO:0061630">
    <property type="term" value="F:ubiquitin protein ligase activity"/>
    <property type="evidence" value="ECO:0007669"/>
    <property type="project" value="InterPro"/>
</dbReference>
<dbReference type="InterPro" id="IPR000571">
    <property type="entry name" value="Znf_CCCH"/>
</dbReference>
<feature type="domain" description="C3H1-type" evidence="6">
    <location>
        <begin position="113"/>
        <end position="139"/>
    </location>
</feature>
<accession>A0A9P4HUY5</accession>
<dbReference type="SUPFAM" id="SSF90229">
    <property type="entry name" value="CCCH zinc finger"/>
    <property type="match status" value="1"/>
</dbReference>
<dbReference type="GO" id="GO:0008270">
    <property type="term" value="F:zinc ion binding"/>
    <property type="evidence" value="ECO:0007669"/>
    <property type="project" value="UniProtKB-KW"/>
</dbReference>
<evidence type="ECO:0000256" key="4">
    <source>
        <dbReference type="ARBA" id="ARBA00022833"/>
    </source>
</evidence>
<feature type="region of interest" description="Disordered" evidence="5">
    <location>
        <begin position="1"/>
        <end position="87"/>
    </location>
</feature>